<evidence type="ECO:0000256" key="1">
    <source>
        <dbReference type="SAM" id="MobiDB-lite"/>
    </source>
</evidence>
<dbReference type="Proteomes" id="UP001341840">
    <property type="component" value="Unassembled WGS sequence"/>
</dbReference>
<evidence type="ECO:0000313" key="2">
    <source>
        <dbReference type="EMBL" id="MED6110868.1"/>
    </source>
</evidence>
<proteinExistence type="predicted"/>
<feature type="region of interest" description="Disordered" evidence="1">
    <location>
        <begin position="70"/>
        <end position="107"/>
    </location>
</feature>
<sequence>MLKSCERLWIHWLPVNISCQNKNNHSFPLSLCSGPRLPSGTASESKWQCFHILMNRQSNSATTSLVVAGSNSTQLEEGKKKAAASPAGEGGTTYFDSNSDELVVEEE</sequence>
<dbReference type="EMBL" id="JASCZI010000297">
    <property type="protein sequence ID" value="MED6110868.1"/>
    <property type="molecule type" value="Genomic_DNA"/>
</dbReference>
<keyword evidence="3" id="KW-1185">Reference proteome</keyword>
<gene>
    <name evidence="2" type="ORF">PIB30_046946</name>
</gene>
<protein>
    <submittedName>
        <fullName evidence="2">Uncharacterized protein</fullName>
    </submittedName>
</protein>
<reference evidence="2 3" key="1">
    <citation type="journal article" date="2023" name="Plants (Basel)">
        <title>Bridging the Gap: Combining Genomics and Transcriptomics Approaches to Understand Stylosanthes scabra, an Orphan Legume from the Brazilian Caatinga.</title>
        <authorList>
            <person name="Ferreira-Neto J.R.C."/>
            <person name="da Silva M.D."/>
            <person name="Binneck E."/>
            <person name="de Melo N.F."/>
            <person name="da Silva R.H."/>
            <person name="de Melo A.L.T.M."/>
            <person name="Pandolfi V."/>
            <person name="Bustamante F.O."/>
            <person name="Brasileiro-Vidal A.C."/>
            <person name="Benko-Iseppon A.M."/>
        </authorList>
    </citation>
    <scope>NUCLEOTIDE SEQUENCE [LARGE SCALE GENOMIC DNA]</scope>
    <source>
        <tissue evidence="2">Leaves</tissue>
    </source>
</reference>
<feature type="compositionally biased region" description="Acidic residues" evidence="1">
    <location>
        <begin position="98"/>
        <end position="107"/>
    </location>
</feature>
<organism evidence="2 3">
    <name type="scientific">Stylosanthes scabra</name>
    <dbReference type="NCBI Taxonomy" id="79078"/>
    <lineage>
        <taxon>Eukaryota</taxon>
        <taxon>Viridiplantae</taxon>
        <taxon>Streptophyta</taxon>
        <taxon>Embryophyta</taxon>
        <taxon>Tracheophyta</taxon>
        <taxon>Spermatophyta</taxon>
        <taxon>Magnoliopsida</taxon>
        <taxon>eudicotyledons</taxon>
        <taxon>Gunneridae</taxon>
        <taxon>Pentapetalae</taxon>
        <taxon>rosids</taxon>
        <taxon>fabids</taxon>
        <taxon>Fabales</taxon>
        <taxon>Fabaceae</taxon>
        <taxon>Papilionoideae</taxon>
        <taxon>50 kb inversion clade</taxon>
        <taxon>dalbergioids sensu lato</taxon>
        <taxon>Dalbergieae</taxon>
        <taxon>Pterocarpus clade</taxon>
        <taxon>Stylosanthes</taxon>
    </lineage>
</organism>
<accession>A0ABU6QGA8</accession>
<comment type="caution">
    <text evidence="2">The sequence shown here is derived from an EMBL/GenBank/DDBJ whole genome shotgun (WGS) entry which is preliminary data.</text>
</comment>
<name>A0ABU6QGA8_9FABA</name>
<evidence type="ECO:0000313" key="3">
    <source>
        <dbReference type="Proteomes" id="UP001341840"/>
    </source>
</evidence>